<dbReference type="Pfam" id="PF02698">
    <property type="entry name" value="DUF218"/>
    <property type="match status" value="1"/>
</dbReference>
<protein>
    <submittedName>
        <fullName evidence="2">YdcF family protein</fullName>
    </submittedName>
</protein>
<dbReference type="Gene3D" id="3.40.50.620">
    <property type="entry name" value="HUPs"/>
    <property type="match status" value="1"/>
</dbReference>
<evidence type="ECO:0000313" key="3">
    <source>
        <dbReference type="Proteomes" id="UP001227831"/>
    </source>
</evidence>
<organism evidence="2 3">
    <name type="scientific">Lactiplantibacillus brownii</name>
    <dbReference type="NCBI Taxonomy" id="3069269"/>
    <lineage>
        <taxon>Bacteria</taxon>
        <taxon>Bacillati</taxon>
        <taxon>Bacillota</taxon>
        <taxon>Bacilli</taxon>
        <taxon>Lactobacillales</taxon>
        <taxon>Lactobacillaceae</taxon>
        <taxon>Lactiplantibacillus</taxon>
    </lineage>
</organism>
<accession>A0ABU1ACM5</accession>
<evidence type="ECO:0000313" key="2">
    <source>
        <dbReference type="EMBL" id="MDQ7938596.1"/>
    </source>
</evidence>
<dbReference type="InterPro" id="IPR051599">
    <property type="entry name" value="Cell_Envelope_Assoc"/>
</dbReference>
<dbReference type="EMBL" id="JAVCWF010000001">
    <property type="protein sequence ID" value="MDQ7938596.1"/>
    <property type="molecule type" value="Genomic_DNA"/>
</dbReference>
<dbReference type="RefSeq" id="WP_308704268.1">
    <property type="nucleotide sequence ID" value="NZ_AP027463.1"/>
</dbReference>
<gene>
    <name evidence="2" type="ORF">RA086_13360</name>
</gene>
<evidence type="ECO:0000259" key="1">
    <source>
        <dbReference type="Pfam" id="PF02698"/>
    </source>
</evidence>
<reference evidence="2 3" key="1">
    <citation type="journal article" date="2023" name="Int. J. Syst. Evol. Microbiol.">
        <title>Lactiplantibacillus brownii sp. nov., a novel psychrotolerant species isolated from sauerkraut.</title>
        <authorList>
            <person name="Heng Y.C."/>
            <person name="Silvaraju S."/>
            <person name="Lee J.K.Y."/>
            <person name="Kittelmann S."/>
        </authorList>
    </citation>
    <scope>NUCLEOTIDE SEQUENCE [LARGE SCALE GENOMIC DNA]</scope>
    <source>
        <strain evidence="2 3">WILCCON 0030</strain>
    </source>
</reference>
<dbReference type="Gene3D" id="1.10.3620.10">
    <property type="entry name" value="YdcF like domain"/>
    <property type="match status" value="1"/>
</dbReference>
<dbReference type="PANTHER" id="PTHR30336:SF20">
    <property type="entry name" value="DUF218 DOMAIN-CONTAINING PROTEIN"/>
    <property type="match status" value="1"/>
</dbReference>
<feature type="domain" description="DUF218" evidence="1">
    <location>
        <begin position="29"/>
        <end position="155"/>
    </location>
</feature>
<dbReference type="CDD" id="cd06259">
    <property type="entry name" value="YdcF-like"/>
    <property type="match status" value="1"/>
</dbReference>
<proteinExistence type="predicted"/>
<dbReference type="Proteomes" id="UP001227831">
    <property type="component" value="Unassembled WGS sequence"/>
</dbReference>
<comment type="caution">
    <text evidence="2">The sequence shown here is derived from an EMBL/GenBank/DDBJ whole genome shotgun (WGS) entry which is preliminary data.</text>
</comment>
<keyword evidence="3" id="KW-1185">Reference proteome</keyword>
<dbReference type="PANTHER" id="PTHR30336">
    <property type="entry name" value="INNER MEMBRANE PROTEIN, PROBABLE PERMEASE"/>
    <property type="match status" value="1"/>
</dbReference>
<dbReference type="InterPro" id="IPR014729">
    <property type="entry name" value="Rossmann-like_a/b/a_fold"/>
</dbReference>
<dbReference type="InterPro" id="IPR003848">
    <property type="entry name" value="DUF218"/>
</dbReference>
<sequence>MSELTDLNRCLAWLTKPAPKLADIDGLVLCGNSLPLTAQLAARVATEQQLPTLIIAGGIGHATKYLRQNMGVTYNLSEAELMATLVRQAGYHGKILQDRTSTNTGTNASHALALAPTSWRKVLLVQDPLLALRTQLTFEQVWGASTQLTRLLPPAFQLSQLEPIAFGLNQAYQGAWRRAYFTELLLGEIQRLWDTPQGYGPLGTGFIRHIDCPENVTAAYQRLLARPLHRER</sequence>
<name>A0ABU1ACM5_9LACO</name>